<dbReference type="Proteomes" id="UP000828390">
    <property type="component" value="Unassembled WGS sequence"/>
</dbReference>
<comment type="caution">
    <text evidence="1">The sequence shown here is derived from an EMBL/GenBank/DDBJ whole genome shotgun (WGS) entry which is preliminary data.</text>
</comment>
<reference evidence="1" key="1">
    <citation type="journal article" date="2019" name="bioRxiv">
        <title>The Genome of the Zebra Mussel, Dreissena polymorpha: A Resource for Invasive Species Research.</title>
        <authorList>
            <person name="McCartney M.A."/>
            <person name="Auch B."/>
            <person name="Kono T."/>
            <person name="Mallez S."/>
            <person name="Zhang Y."/>
            <person name="Obille A."/>
            <person name="Becker A."/>
            <person name="Abrahante J.E."/>
            <person name="Garbe J."/>
            <person name="Badalamenti J.P."/>
            <person name="Herman A."/>
            <person name="Mangelson H."/>
            <person name="Liachko I."/>
            <person name="Sullivan S."/>
            <person name="Sone E.D."/>
            <person name="Koren S."/>
            <person name="Silverstein K.A.T."/>
            <person name="Beckman K.B."/>
            <person name="Gohl D.M."/>
        </authorList>
    </citation>
    <scope>NUCLEOTIDE SEQUENCE</scope>
    <source>
        <strain evidence="1">Duluth1</strain>
        <tissue evidence="1">Whole animal</tissue>
    </source>
</reference>
<name>A0A9D4CAM2_DREPO</name>
<evidence type="ECO:0000313" key="1">
    <source>
        <dbReference type="EMBL" id="KAH3720597.1"/>
    </source>
</evidence>
<dbReference type="AlphaFoldDB" id="A0A9D4CAM2"/>
<gene>
    <name evidence="1" type="ORF">DPMN_063497</name>
</gene>
<proteinExistence type="predicted"/>
<dbReference type="EMBL" id="JAIWYP010000013">
    <property type="protein sequence ID" value="KAH3720597.1"/>
    <property type="molecule type" value="Genomic_DNA"/>
</dbReference>
<organism evidence="1 2">
    <name type="scientific">Dreissena polymorpha</name>
    <name type="common">Zebra mussel</name>
    <name type="synonym">Mytilus polymorpha</name>
    <dbReference type="NCBI Taxonomy" id="45954"/>
    <lineage>
        <taxon>Eukaryota</taxon>
        <taxon>Metazoa</taxon>
        <taxon>Spiralia</taxon>
        <taxon>Lophotrochozoa</taxon>
        <taxon>Mollusca</taxon>
        <taxon>Bivalvia</taxon>
        <taxon>Autobranchia</taxon>
        <taxon>Heteroconchia</taxon>
        <taxon>Euheterodonta</taxon>
        <taxon>Imparidentia</taxon>
        <taxon>Neoheterodontei</taxon>
        <taxon>Myida</taxon>
        <taxon>Dreissenoidea</taxon>
        <taxon>Dreissenidae</taxon>
        <taxon>Dreissena</taxon>
    </lineage>
</organism>
<keyword evidence="2" id="KW-1185">Reference proteome</keyword>
<evidence type="ECO:0000313" key="2">
    <source>
        <dbReference type="Proteomes" id="UP000828390"/>
    </source>
</evidence>
<accession>A0A9D4CAM2</accession>
<sequence>MKTWVLDQPLSDIVPLAPGDAPFHKSLFIRLPGKTKNGGTALPLALPAPMIVTVLPLPEVTACAG</sequence>
<protein>
    <submittedName>
        <fullName evidence="1">Uncharacterized protein</fullName>
    </submittedName>
</protein>
<reference evidence="1" key="2">
    <citation type="submission" date="2020-11" db="EMBL/GenBank/DDBJ databases">
        <authorList>
            <person name="McCartney M.A."/>
            <person name="Auch B."/>
            <person name="Kono T."/>
            <person name="Mallez S."/>
            <person name="Becker A."/>
            <person name="Gohl D.M."/>
            <person name="Silverstein K.A.T."/>
            <person name="Koren S."/>
            <person name="Bechman K.B."/>
            <person name="Herman A."/>
            <person name="Abrahante J.E."/>
            <person name="Garbe J."/>
        </authorList>
    </citation>
    <scope>NUCLEOTIDE SEQUENCE</scope>
    <source>
        <strain evidence="1">Duluth1</strain>
        <tissue evidence="1">Whole animal</tissue>
    </source>
</reference>